<keyword evidence="2" id="KW-0436">Ligase</keyword>
<dbReference type="SUPFAM" id="SSF56091">
    <property type="entry name" value="DNA ligase/mRNA capping enzyme, catalytic domain"/>
    <property type="match status" value="1"/>
</dbReference>
<dbReference type="RefSeq" id="WP_250710349.1">
    <property type="nucleotide sequence ID" value="NZ_JAGJHM010000010.1"/>
</dbReference>
<dbReference type="Pfam" id="PF09414">
    <property type="entry name" value="RNA_ligase"/>
    <property type="match status" value="1"/>
</dbReference>
<dbReference type="AlphaFoldDB" id="A0A9Q4JDP5"/>
<reference evidence="2" key="1">
    <citation type="submission" date="2022-12" db="EMBL/GenBank/DDBJ databases">
        <title>Development of a Multilocus Sequence Typing Scheme for Bacteroides fragilis Based on Whole Genome Sequencing Data and Clinical Application.</title>
        <authorList>
            <person name="Nielsen F.D."/>
            <person name="Justesen U.S."/>
        </authorList>
    </citation>
    <scope>NUCLEOTIDE SEQUENCE</scope>
    <source>
        <strain evidence="2">BF_AM_ODE_DK_2015_4</strain>
    </source>
</reference>
<evidence type="ECO:0000259" key="1">
    <source>
        <dbReference type="Pfam" id="PF09414"/>
    </source>
</evidence>
<gene>
    <name evidence="2" type="ORF">O1433_00130</name>
</gene>
<feature type="domain" description="RNA ligase" evidence="1">
    <location>
        <begin position="37"/>
        <end position="205"/>
    </location>
</feature>
<dbReference type="Gene3D" id="3.30.470.30">
    <property type="entry name" value="DNA ligase/mRNA capping enzyme"/>
    <property type="match status" value="1"/>
</dbReference>
<comment type="caution">
    <text evidence="2">The sequence shown here is derived from an EMBL/GenBank/DDBJ whole genome shotgun (WGS) entry which is preliminary data.</text>
</comment>
<sequence length="237" mass="27569">MLSEKYGRTYHYPFSPGTTSDDRINHTYWEDIREIDTLVHTEKLDGENNCLSRYGVFARSHAAPTTSPWTSQLRQRWELLKNDLGDIELFGENLYAVHSIEYKRLETHFYVFAVRCLDKWLSWEEVKFYAALFDLPTVPELCTEQVNGLTAETLKQHVICLAGESSVFGSRDALTGMDCTREGVVTRNTGEYLTADFACNVFKYVRQGHVQTDEHWTRHWKRARLVWESKQEKGGNE</sequence>
<dbReference type="Proteomes" id="UP001079672">
    <property type="component" value="Unassembled WGS sequence"/>
</dbReference>
<dbReference type="PANTHER" id="PTHR43883:SF1">
    <property type="entry name" value="GLUCONOKINASE"/>
    <property type="match status" value="1"/>
</dbReference>
<accession>A0A9Q4JDP5</accession>
<protein>
    <submittedName>
        <fullName evidence="2">RNA ligase family protein</fullName>
    </submittedName>
</protein>
<evidence type="ECO:0000313" key="2">
    <source>
        <dbReference type="EMBL" id="MCZ2685915.1"/>
    </source>
</evidence>
<dbReference type="PANTHER" id="PTHR43883">
    <property type="entry name" value="SLR0207 PROTEIN"/>
    <property type="match status" value="1"/>
</dbReference>
<proteinExistence type="predicted"/>
<name>A0A9Q4JDP5_BACFG</name>
<evidence type="ECO:0000313" key="3">
    <source>
        <dbReference type="Proteomes" id="UP001079672"/>
    </source>
</evidence>
<dbReference type="InterPro" id="IPR052732">
    <property type="entry name" value="Cell-binding_unc_protein"/>
</dbReference>
<dbReference type="EMBL" id="JAPTZU010000001">
    <property type="protein sequence ID" value="MCZ2685915.1"/>
    <property type="molecule type" value="Genomic_DNA"/>
</dbReference>
<dbReference type="GO" id="GO:0016874">
    <property type="term" value="F:ligase activity"/>
    <property type="evidence" value="ECO:0007669"/>
    <property type="project" value="UniProtKB-KW"/>
</dbReference>
<organism evidence="2 3">
    <name type="scientific">Bacteroides fragilis</name>
    <dbReference type="NCBI Taxonomy" id="817"/>
    <lineage>
        <taxon>Bacteria</taxon>
        <taxon>Pseudomonadati</taxon>
        <taxon>Bacteroidota</taxon>
        <taxon>Bacteroidia</taxon>
        <taxon>Bacteroidales</taxon>
        <taxon>Bacteroidaceae</taxon>
        <taxon>Bacteroides</taxon>
    </lineage>
</organism>
<dbReference type="InterPro" id="IPR021122">
    <property type="entry name" value="RNA_ligase_dom_REL/Rnl2"/>
</dbReference>